<organism evidence="10 11">
    <name type="scientific">Bacteroides eggerthii</name>
    <dbReference type="NCBI Taxonomy" id="28111"/>
    <lineage>
        <taxon>Bacteria</taxon>
        <taxon>Pseudomonadati</taxon>
        <taxon>Bacteroidota</taxon>
        <taxon>Bacteroidia</taxon>
        <taxon>Bacteroidales</taxon>
        <taxon>Bacteroidaceae</taxon>
        <taxon>Bacteroides</taxon>
    </lineage>
</organism>
<keyword evidence="3 4" id="KW-0658">Purine biosynthesis</keyword>
<dbReference type="Proteomes" id="UP000335496">
    <property type="component" value="Unassembled WGS sequence"/>
</dbReference>
<name>A0A380ZEG6_9BACE</name>
<feature type="binding site" evidence="4">
    <location>
        <position position="76"/>
    </location>
    <ligand>
        <name>(6R)-10-formyltetrahydrofolate</name>
        <dbReference type="ChEBI" id="CHEBI:195366"/>
    </ligand>
</feature>
<protein>
    <recommendedName>
        <fullName evidence="4">Phosphoribosylglycinamide formyltransferase</fullName>
        <ecNumber evidence="4">2.1.2.2</ecNumber>
    </recommendedName>
    <alternativeName>
        <fullName evidence="4">5'-phosphoribosylglycinamide transformylase</fullName>
    </alternativeName>
    <alternativeName>
        <fullName evidence="4">GAR transformylase</fullName>
        <shortName evidence="4">GART</shortName>
    </alternativeName>
</protein>
<evidence type="ECO:0000313" key="8">
    <source>
        <dbReference type="EMBL" id="RHF12726.1"/>
    </source>
</evidence>
<dbReference type="KEGG" id="beg:INE88_01683"/>
<reference evidence="8 12" key="2">
    <citation type="submission" date="2018-08" db="EMBL/GenBank/DDBJ databases">
        <title>A genome reference for cultivated species of the human gut microbiota.</title>
        <authorList>
            <person name="Zou Y."/>
            <person name="Xue W."/>
            <person name="Luo G."/>
        </authorList>
    </citation>
    <scope>NUCLEOTIDE SEQUENCE [LARGE SCALE GENOMIC DNA]</scope>
    <source>
        <strain evidence="8 12">AM26-26AC</strain>
    </source>
</reference>
<dbReference type="Proteomes" id="UP000254424">
    <property type="component" value="Unassembled WGS sequence"/>
</dbReference>
<dbReference type="EMBL" id="VVZX01000010">
    <property type="protein sequence ID" value="KAA5274138.1"/>
    <property type="molecule type" value="Genomic_DNA"/>
</dbReference>
<dbReference type="Proteomes" id="UP000283538">
    <property type="component" value="Unassembled WGS sequence"/>
</dbReference>
<dbReference type="InterPro" id="IPR036477">
    <property type="entry name" value="Formyl_transf_N_sf"/>
</dbReference>
<dbReference type="PANTHER" id="PTHR43369">
    <property type="entry name" value="PHOSPHORIBOSYLGLYCINAMIDE FORMYLTRANSFERASE"/>
    <property type="match status" value="1"/>
</dbReference>
<dbReference type="HAMAP" id="MF_01930">
    <property type="entry name" value="PurN"/>
    <property type="match status" value="1"/>
</dbReference>
<sequence>MYLFAHFSRFCAGIGGLMSKNIAILASGNGTNAENIIRYFQNSESVNIGLVLANRETALVLERARSLNVPFACMGKTEWVDGTAVLALLEERGIDFIVLAGFLARIPDCILHAYPNKIINIHPSLLPKFGGKGMYGDRVHEAVVAAGETETGITIHYLNEHFDEGEVIVQYRCPVLPQDTAEDVAKKVHALEYEYYPQVIERLLSEMC</sequence>
<dbReference type="InterPro" id="IPR002376">
    <property type="entry name" value="Formyl_transf_N"/>
</dbReference>
<dbReference type="Proteomes" id="UP000291917">
    <property type="component" value="Unassembled WGS sequence"/>
</dbReference>
<evidence type="ECO:0000256" key="2">
    <source>
        <dbReference type="ARBA" id="ARBA00022679"/>
    </source>
</evidence>
<dbReference type="EMBL" id="RCXL01000010">
    <property type="protein sequence ID" value="RYT74439.1"/>
    <property type="molecule type" value="Genomic_DNA"/>
</dbReference>
<dbReference type="EMBL" id="CP072227">
    <property type="protein sequence ID" value="QUT44878.1"/>
    <property type="molecule type" value="Genomic_DNA"/>
</dbReference>
<comment type="caution">
    <text evidence="4">Lacks conserved residue(s) required for the propagation of feature annotation.</text>
</comment>
<evidence type="ECO:0000256" key="1">
    <source>
        <dbReference type="ARBA" id="ARBA00005054"/>
    </source>
</evidence>
<evidence type="ECO:0000313" key="14">
    <source>
        <dbReference type="Proteomes" id="UP000335496"/>
    </source>
</evidence>
<feature type="active site" description="Proton donor" evidence="4">
    <location>
        <position position="122"/>
    </location>
</feature>
<evidence type="ECO:0000313" key="9">
    <source>
        <dbReference type="EMBL" id="RYT74439.1"/>
    </source>
</evidence>
<dbReference type="OrthoDB" id="9806170at2"/>
<dbReference type="EMBL" id="QSLA01000001">
    <property type="protein sequence ID" value="RHF12726.1"/>
    <property type="molecule type" value="Genomic_DNA"/>
</dbReference>
<dbReference type="RefSeq" id="WP_004291967.1">
    <property type="nucleotide sequence ID" value="NZ_CABKNQ010000017.1"/>
</dbReference>
<dbReference type="GO" id="GO:0004644">
    <property type="term" value="F:phosphoribosylglycinamide formyltransferase activity"/>
    <property type="evidence" value="ECO:0007669"/>
    <property type="project" value="UniProtKB-UniRule"/>
</dbReference>
<evidence type="ECO:0000313" key="11">
    <source>
        <dbReference type="Proteomes" id="UP000254424"/>
    </source>
</evidence>
<dbReference type="Proteomes" id="UP000679226">
    <property type="component" value="Chromosome"/>
</dbReference>
<comment type="pathway">
    <text evidence="1 4">Purine metabolism; IMP biosynthesis via de novo pathway; N(2)-formyl-N(1)-(5-phospho-D-ribosyl)glycinamide from N(1)-(5-phospho-D-ribosyl)glycinamide (10-formyl THF route): step 1/1.</text>
</comment>
<evidence type="ECO:0000256" key="3">
    <source>
        <dbReference type="ARBA" id="ARBA00022755"/>
    </source>
</evidence>
<dbReference type="GeneID" id="93069467"/>
<evidence type="ECO:0000259" key="5">
    <source>
        <dbReference type="Pfam" id="PF00551"/>
    </source>
</evidence>
<dbReference type="GO" id="GO:0006189">
    <property type="term" value="P:'de novo' IMP biosynthetic process"/>
    <property type="evidence" value="ECO:0007669"/>
    <property type="project" value="UniProtKB-UniRule"/>
</dbReference>
<feature type="domain" description="Formyl transferase N-terminal" evidence="5">
    <location>
        <begin position="20"/>
        <end position="200"/>
    </location>
</feature>
<evidence type="ECO:0000313" key="6">
    <source>
        <dbReference type="EMBL" id="KAA5274138.1"/>
    </source>
</evidence>
<gene>
    <name evidence="4 10" type="primary">purN</name>
    <name evidence="8" type="ORF">DW701_00420</name>
    <name evidence="9" type="ORF">EAJ03_08525</name>
    <name evidence="6" type="ORF">F2Z23_09210</name>
    <name evidence="7" type="ORF">INE88_01683</name>
    <name evidence="10" type="ORF">NCTC11155_02718</name>
</gene>
<evidence type="ECO:0000313" key="13">
    <source>
        <dbReference type="Proteomes" id="UP000291917"/>
    </source>
</evidence>
<dbReference type="InterPro" id="IPR004607">
    <property type="entry name" value="GART"/>
</dbReference>
<dbReference type="AlphaFoldDB" id="A0A380ZEG6"/>
<dbReference type="Gene3D" id="3.40.50.170">
    <property type="entry name" value="Formyl transferase, N-terminal domain"/>
    <property type="match status" value="1"/>
</dbReference>
<reference evidence="9 13" key="4">
    <citation type="journal article" date="2019" name="Science, e1252229">
        <title>Invertible promoters mediate bacterial phase variation, antibiotic resistance, and host adaptation in the gut.</title>
        <authorList>
            <person name="Jiang X."/>
            <person name="Hall A.B."/>
            <person name="Arthur T.D."/>
            <person name="Plichta D.R."/>
            <person name="Covington C.T."/>
            <person name="Poyet M."/>
            <person name="Crothers J."/>
            <person name="Moses P.L."/>
            <person name="Tolonen A.C."/>
            <person name="Vlamakis H."/>
            <person name="Alm E.J."/>
            <person name="Xavier R.J."/>
        </authorList>
    </citation>
    <scope>NUCLEOTIDE SEQUENCE [LARGE SCALE GENOMIC DNA]</scope>
    <source>
        <strain evidence="13">bj_0095</strain>
        <strain evidence="9">Bj_0095</strain>
    </source>
</reference>
<comment type="similarity">
    <text evidence="4">Belongs to the GART family.</text>
</comment>
<dbReference type="SUPFAM" id="SSF53328">
    <property type="entry name" value="Formyltransferase"/>
    <property type="match status" value="1"/>
</dbReference>
<evidence type="ECO:0000313" key="10">
    <source>
        <dbReference type="EMBL" id="SUV43326.1"/>
    </source>
</evidence>
<dbReference type="STRING" id="483216.BACEGG_03416"/>
<dbReference type="EC" id="2.1.2.2" evidence="4"/>
<dbReference type="UniPathway" id="UPA00074">
    <property type="reaction ID" value="UER00126"/>
</dbReference>
<evidence type="ECO:0000256" key="4">
    <source>
        <dbReference type="HAMAP-Rule" id="MF_01930"/>
    </source>
</evidence>
<dbReference type="PANTHER" id="PTHR43369:SF2">
    <property type="entry name" value="PHOSPHORIBOSYLGLYCINAMIDE FORMYLTRANSFERASE"/>
    <property type="match status" value="1"/>
</dbReference>
<reference evidence="10 11" key="1">
    <citation type="submission" date="2018-06" db="EMBL/GenBank/DDBJ databases">
        <authorList>
            <consortium name="Pathogen Informatics"/>
            <person name="Doyle S."/>
        </authorList>
    </citation>
    <scope>NUCLEOTIDE SEQUENCE [LARGE SCALE GENOMIC DNA]</scope>
    <source>
        <strain evidence="10 11">NCTC11155</strain>
    </source>
</reference>
<accession>A0A380ZEG6</accession>
<keyword evidence="2 4" id="KW-0808">Transferase</keyword>
<evidence type="ECO:0000313" key="7">
    <source>
        <dbReference type="EMBL" id="QUT44878.1"/>
    </source>
</evidence>
<feature type="site" description="Raises pKa of active site His" evidence="4">
    <location>
        <position position="163"/>
    </location>
</feature>
<reference evidence="7" key="5">
    <citation type="journal article" date="2021" name="PLoS Genet.">
        <title>Mobile Type VI secretion system loci of the gut Bacteroidales display extensive intra-ecosystem transfer, multi-species spread and geographical clustering.</title>
        <authorList>
            <person name="Garcia-Bayona L."/>
            <person name="Coyne M.J."/>
            <person name="Comstock L.E."/>
        </authorList>
    </citation>
    <scope>NUCLEOTIDE SEQUENCE</scope>
    <source>
        <strain evidence="7">CL11T00C20</strain>
    </source>
</reference>
<comment type="catalytic activity">
    <reaction evidence="4">
        <text>N(1)-(5-phospho-beta-D-ribosyl)glycinamide + (6R)-10-formyltetrahydrofolate = N(2)-formyl-N(1)-(5-phospho-beta-D-ribosyl)glycinamide + (6S)-5,6,7,8-tetrahydrofolate + H(+)</text>
        <dbReference type="Rhea" id="RHEA:15053"/>
        <dbReference type="ChEBI" id="CHEBI:15378"/>
        <dbReference type="ChEBI" id="CHEBI:57453"/>
        <dbReference type="ChEBI" id="CHEBI:143788"/>
        <dbReference type="ChEBI" id="CHEBI:147286"/>
        <dbReference type="ChEBI" id="CHEBI:195366"/>
        <dbReference type="EC" id="2.1.2.2"/>
    </reaction>
</comment>
<comment type="function">
    <text evidence="4">Catalyzes the transfer of a formyl group from 10-formyltetrahydrofolate to 5-phospho-ribosyl-glycinamide (GAR), producing 5-phospho-ribosyl-N-formylglycinamide (FGAR) and tetrahydrofolate.</text>
</comment>
<dbReference type="EMBL" id="UFSX01000002">
    <property type="protein sequence ID" value="SUV43326.1"/>
    <property type="molecule type" value="Genomic_DNA"/>
</dbReference>
<dbReference type="GO" id="GO:0005829">
    <property type="term" value="C:cytosol"/>
    <property type="evidence" value="ECO:0007669"/>
    <property type="project" value="TreeGrafter"/>
</dbReference>
<feature type="binding site" evidence="4">
    <location>
        <begin position="30"/>
        <end position="32"/>
    </location>
    <ligand>
        <name>N(1)-(5-phospho-beta-D-ribosyl)glycinamide</name>
        <dbReference type="ChEBI" id="CHEBI:143788"/>
    </ligand>
</feature>
<feature type="binding site" evidence="4">
    <location>
        <position position="120"/>
    </location>
    <ligand>
        <name>(6R)-10-formyltetrahydrofolate</name>
        <dbReference type="ChEBI" id="CHEBI:195366"/>
    </ligand>
</feature>
<keyword evidence="14" id="KW-1185">Reference proteome</keyword>
<proteinExistence type="inferred from homology"/>
<dbReference type="CDD" id="cd08645">
    <property type="entry name" value="FMT_core_GART"/>
    <property type="match status" value="1"/>
</dbReference>
<reference evidence="6 14" key="3">
    <citation type="journal article" date="2019" name="Nat. Med.">
        <title>A library of human gut bacterial isolates paired with longitudinal multiomics data enables mechanistic microbiome research.</title>
        <authorList>
            <person name="Poyet M."/>
            <person name="Groussin M."/>
            <person name="Gibbons S.M."/>
            <person name="Avila-Pacheco J."/>
            <person name="Jiang X."/>
            <person name="Kearney S.M."/>
            <person name="Perrotta A.R."/>
            <person name="Berdy B."/>
            <person name="Zhao S."/>
            <person name="Lieberman T.D."/>
            <person name="Swanson P.K."/>
            <person name="Smith M."/>
            <person name="Roesemann S."/>
            <person name="Alexander J.E."/>
            <person name="Rich S.A."/>
            <person name="Livny J."/>
            <person name="Vlamakis H."/>
            <person name="Clish C."/>
            <person name="Bullock K."/>
            <person name="Deik A."/>
            <person name="Scott J."/>
            <person name="Pierce K.A."/>
            <person name="Xavier R.J."/>
            <person name="Alm E.J."/>
        </authorList>
    </citation>
    <scope>NUCLEOTIDE SEQUENCE [LARGE SCALE GENOMIC DNA]</scope>
    <source>
        <strain evidence="6 14">BIOML-A1</strain>
    </source>
</reference>
<dbReference type="Pfam" id="PF00551">
    <property type="entry name" value="Formyl_trans_N"/>
    <property type="match status" value="1"/>
</dbReference>
<evidence type="ECO:0000313" key="12">
    <source>
        <dbReference type="Proteomes" id="UP000283538"/>
    </source>
</evidence>